<dbReference type="Gene3D" id="3.90.1570.10">
    <property type="entry name" value="tt1808, chain A"/>
    <property type="match status" value="1"/>
</dbReference>
<feature type="domain" description="Putative restriction endonuclease" evidence="1">
    <location>
        <begin position="24"/>
        <end position="187"/>
    </location>
</feature>
<dbReference type="GO" id="GO:0004519">
    <property type="term" value="F:endonuclease activity"/>
    <property type="evidence" value="ECO:0007669"/>
    <property type="project" value="UniProtKB-KW"/>
</dbReference>
<accession>A0A2S1SW80</accession>
<dbReference type="Pfam" id="PF05685">
    <property type="entry name" value="Uma2"/>
    <property type="match status" value="1"/>
</dbReference>
<dbReference type="CDD" id="cd06260">
    <property type="entry name" value="DUF820-like"/>
    <property type="match status" value="1"/>
</dbReference>
<proteinExistence type="predicted"/>
<dbReference type="RefSeq" id="WP_108907151.1">
    <property type="nucleotide sequence ID" value="NZ_CP029188.1"/>
</dbReference>
<evidence type="ECO:0000313" key="2">
    <source>
        <dbReference type="EMBL" id="AWI30616.1"/>
    </source>
</evidence>
<evidence type="ECO:0000313" key="3">
    <source>
        <dbReference type="Proteomes" id="UP000244900"/>
    </source>
</evidence>
<dbReference type="InterPro" id="IPR008538">
    <property type="entry name" value="Uma2"/>
</dbReference>
<dbReference type="InterPro" id="IPR012296">
    <property type="entry name" value="Nuclease_put_TT1808"/>
</dbReference>
<dbReference type="OrthoDB" id="4537149at2"/>
<dbReference type="PANTHER" id="PTHR35400">
    <property type="entry name" value="SLR1083 PROTEIN"/>
    <property type="match status" value="1"/>
</dbReference>
<dbReference type="Proteomes" id="UP000244900">
    <property type="component" value="Chromosome"/>
</dbReference>
<keyword evidence="2" id="KW-0540">Nuclease</keyword>
<organism evidence="2 3">
    <name type="scientific">Streptomyces tirandamycinicus</name>
    <dbReference type="NCBI Taxonomy" id="2174846"/>
    <lineage>
        <taxon>Bacteria</taxon>
        <taxon>Bacillati</taxon>
        <taxon>Actinomycetota</taxon>
        <taxon>Actinomycetes</taxon>
        <taxon>Kitasatosporales</taxon>
        <taxon>Streptomycetaceae</taxon>
        <taxon>Streptomyces</taxon>
    </lineage>
</organism>
<reference evidence="2 3" key="1">
    <citation type="submission" date="2018-05" db="EMBL/GenBank/DDBJ databases">
        <title>Complete genome sequence of sponge-derived Streptomyces sp. HNM0039.</title>
        <authorList>
            <person name="Huang X."/>
            <person name="Zhou S."/>
        </authorList>
    </citation>
    <scope>NUCLEOTIDE SEQUENCE [LARGE SCALE GENOMIC DNA]</scope>
    <source>
        <strain evidence="2 3">HNM0039</strain>
    </source>
</reference>
<name>A0A2S1SW80_9ACTN</name>
<keyword evidence="2" id="KW-0255">Endonuclease</keyword>
<keyword evidence="3" id="KW-1185">Reference proteome</keyword>
<keyword evidence="2" id="KW-0378">Hydrolase</keyword>
<evidence type="ECO:0000259" key="1">
    <source>
        <dbReference type="Pfam" id="PF05685"/>
    </source>
</evidence>
<dbReference type="InterPro" id="IPR011335">
    <property type="entry name" value="Restrct_endonuc-II-like"/>
</dbReference>
<dbReference type="KEGG" id="stir:DDW44_18890"/>
<gene>
    <name evidence="2" type="ORF">DDW44_18890</name>
</gene>
<dbReference type="PANTHER" id="PTHR35400:SF3">
    <property type="entry name" value="SLL1072 PROTEIN"/>
    <property type="match status" value="1"/>
</dbReference>
<dbReference type="SUPFAM" id="SSF52980">
    <property type="entry name" value="Restriction endonuclease-like"/>
    <property type="match status" value="1"/>
</dbReference>
<dbReference type="EMBL" id="CP029188">
    <property type="protein sequence ID" value="AWI30616.1"/>
    <property type="molecule type" value="Genomic_DNA"/>
</dbReference>
<protein>
    <submittedName>
        <fullName evidence="2">Restriction endonuclease</fullName>
    </submittedName>
</protein>
<dbReference type="AlphaFoldDB" id="A0A2S1SW80"/>
<sequence length="196" mass="21254">MSALSVDPPASHGQEWDDLVRLWEETDAPEGCKVEIIEGIVTVSPTPANSHNSVAQRVQRQLYTVIPEDWGVYQTLAVAIPSRLGMFIPDLVVAPEAALDEPGHYIPAAAALLVVEITSKSNANHDRIEKLHGYATAGVPLYLLLDSWHSGRPTATLYGQPRNAMYRALDTVKYGEGLRIPAPFDLTIDTGAFPAG</sequence>